<evidence type="ECO:0000256" key="3">
    <source>
        <dbReference type="SAM" id="Phobius"/>
    </source>
</evidence>
<evidence type="ECO:0000256" key="1">
    <source>
        <dbReference type="ARBA" id="ARBA00007430"/>
    </source>
</evidence>
<dbReference type="PANTHER" id="PTHR43318:SF1">
    <property type="entry name" value="POLYSACCHARIDE BIOSYNTHESIS PROTEIN EPSC-RELATED"/>
    <property type="match status" value="1"/>
</dbReference>
<feature type="transmembrane region" description="Helical" evidence="3">
    <location>
        <begin position="116"/>
        <end position="137"/>
    </location>
</feature>
<organism evidence="5 6">
    <name type="scientific">Halomonas gemina</name>
    <dbReference type="NCBI Taxonomy" id="2945105"/>
    <lineage>
        <taxon>Bacteria</taxon>
        <taxon>Pseudomonadati</taxon>
        <taxon>Pseudomonadota</taxon>
        <taxon>Gammaproteobacteria</taxon>
        <taxon>Oceanospirillales</taxon>
        <taxon>Halomonadaceae</taxon>
        <taxon>Halomonas</taxon>
    </lineage>
</organism>
<dbReference type="InterPro" id="IPR051203">
    <property type="entry name" value="Polysaccharide_Synthase-Rel"/>
</dbReference>
<name>A0ABT0T696_9GAMM</name>
<keyword evidence="3" id="KW-0472">Membrane</keyword>
<dbReference type="InterPro" id="IPR029063">
    <property type="entry name" value="SAM-dependent_MTases_sf"/>
</dbReference>
<dbReference type="Gene3D" id="3.40.50.720">
    <property type="entry name" value="NAD(P)-binding Rossmann-like Domain"/>
    <property type="match status" value="2"/>
</dbReference>
<proteinExistence type="inferred from homology"/>
<dbReference type="Pfam" id="PF13727">
    <property type="entry name" value="CoA_binding_3"/>
    <property type="match status" value="1"/>
</dbReference>
<feature type="transmembrane region" description="Helical" evidence="3">
    <location>
        <begin position="88"/>
        <end position="110"/>
    </location>
</feature>
<dbReference type="SUPFAM" id="SSF53335">
    <property type="entry name" value="S-adenosyl-L-methionine-dependent methyltransferases"/>
    <property type="match status" value="1"/>
</dbReference>
<feature type="compositionally biased region" description="Basic and acidic residues" evidence="2">
    <location>
        <begin position="636"/>
        <end position="655"/>
    </location>
</feature>
<dbReference type="Proteomes" id="UP001165369">
    <property type="component" value="Unassembled WGS sequence"/>
</dbReference>
<dbReference type="InterPro" id="IPR036291">
    <property type="entry name" value="NAD(P)-bd_dom_sf"/>
</dbReference>
<protein>
    <submittedName>
        <fullName evidence="5">Polysaccharide biosynthesis protein</fullName>
    </submittedName>
</protein>
<feature type="domain" description="Polysaccharide biosynthesis protein CapD-like" evidence="4">
    <location>
        <begin position="289"/>
        <end position="582"/>
    </location>
</feature>
<feature type="transmembrane region" description="Helical" evidence="3">
    <location>
        <begin position="55"/>
        <end position="76"/>
    </location>
</feature>
<keyword evidence="6" id="KW-1185">Reference proteome</keyword>
<accession>A0ABT0T696</accession>
<gene>
    <name evidence="5" type="ORF">M8009_18720</name>
</gene>
<comment type="similarity">
    <text evidence="1">Belongs to the polysaccharide synthase family.</text>
</comment>
<dbReference type="InterPro" id="IPR003869">
    <property type="entry name" value="Polysac_CapD-like"/>
</dbReference>
<dbReference type="CDD" id="cd05237">
    <property type="entry name" value="UDP_invert_4-6DH_SDR_e"/>
    <property type="match status" value="1"/>
</dbReference>
<evidence type="ECO:0000256" key="2">
    <source>
        <dbReference type="SAM" id="MobiDB-lite"/>
    </source>
</evidence>
<feature type="region of interest" description="Disordered" evidence="2">
    <location>
        <begin position="636"/>
        <end position="673"/>
    </location>
</feature>
<evidence type="ECO:0000313" key="5">
    <source>
        <dbReference type="EMBL" id="MCL7942307.1"/>
    </source>
</evidence>
<dbReference type="EMBL" id="JAMJPK010000014">
    <property type="protein sequence ID" value="MCL7942307.1"/>
    <property type="molecule type" value="Genomic_DNA"/>
</dbReference>
<dbReference type="Pfam" id="PF02719">
    <property type="entry name" value="Polysacc_synt_2"/>
    <property type="match status" value="1"/>
</dbReference>
<evidence type="ECO:0000259" key="4">
    <source>
        <dbReference type="Pfam" id="PF02719"/>
    </source>
</evidence>
<keyword evidence="3" id="KW-0812">Transmembrane</keyword>
<comment type="caution">
    <text evidence="5">The sequence shown here is derived from an EMBL/GenBank/DDBJ whole genome shotgun (WGS) entry which is preliminary data.</text>
</comment>
<evidence type="ECO:0000313" key="6">
    <source>
        <dbReference type="Proteomes" id="UP001165369"/>
    </source>
</evidence>
<sequence>MSTKLIRKILQRALRLSRKKKCIIQMLADTLLLPISFYLALLLKQDSFSLLIDARIVDILILSVPLSLIIFLKIGFYRSLIRYIGLKILKTLSIGVLLSTLVISATATLQGVTLPISALMIYAMIALFLLGGLRLFLRSLYLHSMMRYKTRVIIYGAGSAGSQLATSLRKDPNFSPVAFIDDWRGMHGTFVEGLKVHAPEELSRLINNYGVKRILLAMPSAPRARRREIMKMLETLSTPVQTIPGMADVISGRARINEIRDIMIEDLLGRDPVPPDQALLDANIRNRVVLVTGAGGSIGTELCRQVLHQQPRELLLFEICEYSLYRLEQELQQLAKEADISVSIKTLLGSVQDRSRLESVMRTFGVQTIYHTAAYKHVPMVEHNSVQGIRNNVFGTLQTAQAAIATGVETFVLISTDKAVRPTNVMGATKRLAELICQALATEQHTTRFCMVRFGNVLGSSGSVVPLFRKQIAQGGPITVTHPDITRYFMTIPEAAQLVIQAGAMGRGGDVFVLDMGEPVRIYDLAAEMVSLSGLELVTPENPEGDIEIVYSQLRPGEKLYEELLLGEGVTKTTHPRIMTANEVAWGWSRLEAYLEQLHQATETMQHERIRELLCEAPTAYTPQSKIADLLWRDRQPEHHSSHATESVAETHEKSYAPLSADGNLRPVASPGK</sequence>
<feature type="transmembrane region" description="Helical" evidence="3">
    <location>
        <begin position="21"/>
        <end position="43"/>
    </location>
</feature>
<dbReference type="SUPFAM" id="SSF51735">
    <property type="entry name" value="NAD(P)-binding Rossmann-fold domains"/>
    <property type="match status" value="1"/>
</dbReference>
<dbReference type="PANTHER" id="PTHR43318">
    <property type="entry name" value="UDP-N-ACETYLGLUCOSAMINE 4,6-DEHYDRATASE"/>
    <property type="match status" value="1"/>
</dbReference>
<dbReference type="RefSeq" id="WP_250063977.1">
    <property type="nucleotide sequence ID" value="NZ_JAMJPK010000014.1"/>
</dbReference>
<keyword evidence="3" id="KW-1133">Transmembrane helix</keyword>
<reference evidence="5" key="1">
    <citation type="submission" date="2022-05" db="EMBL/GenBank/DDBJ databases">
        <title>Halomonas geminus sp. nov. and Halomonas llamarensis sp. nov. isolated from high-altitude salars of the Atacama Desert.</title>
        <authorList>
            <person name="Hintersatz C."/>
            <person name="Rojas L.A."/>
            <person name="Wei T.-S."/>
            <person name="Kutschke S."/>
            <person name="Lehmann F."/>
            <person name="Jain R."/>
            <person name="Pollmann K."/>
        </authorList>
    </citation>
    <scope>NUCLEOTIDE SEQUENCE</scope>
    <source>
        <strain evidence="5">ATCH28</strain>
    </source>
</reference>